<name>A0ABU8PZQ1_9GAMM</name>
<dbReference type="EMBL" id="JBBGZW010000002">
    <property type="protein sequence ID" value="MEJ5048068.1"/>
    <property type="molecule type" value="Genomic_DNA"/>
</dbReference>
<proteinExistence type="predicted"/>
<gene>
    <name evidence="1" type="ORF">WH298_23000</name>
</gene>
<dbReference type="Proteomes" id="UP001362100">
    <property type="component" value="Unassembled WGS sequence"/>
</dbReference>
<evidence type="ECO:0000313" key="1">
    <source>
        <dbReference type="EMBL" id="MEJ5048068.1"/>
    </source>
</evidence>
<reference evidence="1 2" key="1">
    <citation type="submission" date="2023-12" db="EMBL/GenBank/DDBJ databases">
        <title>Gut-associated functions are favored during microbiome assembly across C. elegans life.</title>
        <authorList>
            <person name="Zimmermann J."/>
        </authorList>
    </citation>
    <scope>NUCLEOTIDE SEQUENCE [LARGE SCALE GENOMIC DNA]</scope>
    <source>
        <strain evidence="1 2">BIGb0393</strain>
    </source>
</reference>
<accession>A0ABU8PZQ1</accession>
<dbReference type="RefSeq" id="WP_238344513.1">
    <property type="nucleotide sequence ID" value="NZ_JACAWY010000002.1"/>
</dbReference>
<sequence>MTTLLVFSRNFAMRQAVTSLTSANGKIFYFDNRLEFLVSATVLNKSYILIDTIGENSEDIRWLYYRLAARELLRLTYFITPENNKENVYLKSFRLVTTLKDLKQLCDRVSKHRIAESPCVLKDVLYQKLSTRLSGDHLNFLLRVYDKSTSQYQIRNKCEINKNYYVRNRLALGSGLEMKQLILLLSSQNLDVHR</sequence>
<protein>
    <submittedName>
        <fullName evidence="1">Uncharacterized protein</fullName>
    </submittedName>
</protein>
<comment type="caution">
    <text evidence="1">The sequence shown here is derived from an EMBL/GenBank/DDBJ whole genome shotgun (WGS) entry which is preliminary data.</text>
</comment>
<organism evidence="1 2">
    <name type="scientific">Pantoea nemavictus</name>
    <dbReference type="NCBI Taxonomy" id="2726955"/>
    <lineage>
        <taxon>Bacteria</taxon>
        <taxon>Pseudomonadati</taxon>
        <taxon>Pseudomonadota</taxon>
        <taxon>Gammaproteobacteria</taxon>
        <taxon>Enterobacterales</taxon>
        <taxon>Erwiniaceae</taxon>
        <taxon>Pantoea</taxon>
    </lineage>
</organism>
<evidence type="ECO:0000313" key="2">
    <source>
        <dbReference type="Proteomes" id="UP001362100"/>
    </source>
</evidence>
<keyword evidence="2" id="KW-1185">Reference proteome</keyword>